<name>A0A194R567_PAPMA</name>
<dbReference type="STRING" id="76193.A0A194R567"/>
<reference evidence="3 4" key="1">
    <citation type="journal article" date="2015" name="Nat. Commun.">
        <title>Outbred genome sequencing and CRISPR/Cas9 gene editing in butterflies.</title>
        <authorList>
            <person name="Li X."/>
            <person name="Fan D."/>
            <person name="Zhang W."/>
            <person name="Liu G."/>
            <person name="Zhang L."/>
            <person name="Zhao L."/>
            <person name="Fang X."/>
            <person name="Chen L."/>
            <person name="Dong Y."/>
            <person name="Chen Y."/>
            <person name="Ding Y."/>
            <person name="Zhao R."/>
            <person name="Feng M."/>
            <person name="Zhu Y."/>
            <person name="Feng Y."/>
            <person name="Jiang X."/>
            <person name="Zhu D."/>
            <person name="Xiang H."/>
            <person name="Feng X."/>
            <person name="Li S."/>
            <person name="Wang J."/>
            <person name="Zhang G."/>
            <person name="Kronforst M.R."/>
            <person name="Wang W."/>
        </authorList>
    </citation>
    <scope>NUCLEOTIDE SEQUENCE [LARGE SCALE GENOMIC DNA]</scope>
    <source>
        <strain evidence="3">Ya'a_city_454_Pm</strain>
        <tissue evidence="3">Whole body</tissue>
    </source>
</reference>
<evidence type="ECO:0000259" key="2">
    <source>
        <dbReference type="Pfam" id="PF11467"/>
    </source>
</evidence>
<feature type="compositionally biased region" description="Basic and acidic residues" evidence="1">
    <location>
        <begin position="464"/>
        <end position="579"/>
    </location>
</feature>
<dbReference type="InterPro" id="IPR021567">
    <property type="entry name" value="LEDGF_IBD"/>
</dbReference>
<organism evidence="3 4">
    <name type="scientific">Papilio machaon</name>
    <name type="common">Old World swallowtail butterfly</name>
    <dbReference type="NCBI Taxonomy" id="76193"/>
    <lineage>
        <taxon>Eukaryota</taxon>
        <taxon>Metazoa</taxon>
        <taxon>Ecdysozoa</taxon>
        <taxon>Arthropoda</taxon>
        <taxon>Hexapoda</taxon>
        <taxon>Insecta</taxon>
        <taxon>Pterygota</taxon>
        <taxon>Neoptera</taxon>
        <taxon>Endopterygota</taxon>
        <taxon>Lepidoptera</taxon>
        <taxon>Glossata</taxon>
        <taxon>Ditrysia</taxon>
        <taxon>Papilionoidea</taxon>
        <taxon>Papilionidae</taxon>
        <taxon>Papilioninae</taxon>
        <taxon>Papilio</taxon>
    </lineage>
</organism>
<dbReference type="SUPFAM" id="SSF140576">
    <property type="entry name" value="HIV integrase-binding domain"/>
    <property type="match status" value="1"/>
</dbReference>
<feature type="compositionally biased region" description="Polar residues" evidence="1">
    <location>
        <begin position="407"/>
        <end position="416"/>
    </location>
</feature>
<evidence type="ECO:0000256" key="1">
    <source>
        <dbReference type="SAM" id="MobiDB-lite"/>
    </source>
</evidence>
<dbReference type="Gene3D" id="1.20.930.10">
    <property type="entry name" value="Conserved domain common to transcription factors TFIIS, elongin A, CRSP70"/>
    <property type="match status" value="1"/>
</dbReference>
<dbReference type="AlphaFoldDB" id="A0A194R567"/>
<evidence type="ECO:0000313" key="4">
    <source>
        <dbReference type="Proteomes" id="UP000053240"/>
    </source>
</evidence>
<feature type="compositionally biased region" description="Low complexity" evidence="1">
    <location>
        <begin position="438"/>
        <end position="450"/>
    </location>
</feature>
<proteinExistence type="predicted"/>
<sequence length="585" mass="66650">MDYELKKRKTIKSKFNPPLKKVSAITDDVIKNTSQSSTSQSELQNSATNMDICLENIENVQNKDSIANLPSMNDVNVTSLYKRRSEKSLGGLIFGSLNVLNDEDMSQEINSQPIGDFSENILSLSRNVSQCSTSSFANYINLDRNSFENKIPNEMEDFCNLFLTNNEGNENLIPSSLEFGDSGFNAKYSNYDSVDVFKNEAGRLQWDKQAATNALNLKMQLERGQITPQSVMGQLVTDLHLTDEEKATLDKERETDEKKSRVQFLKTEMKLIELDAKIKTCLCLEKADTELCLKLLDELMELDIKPLMLLKHPTCLETVKRMRAYIGNTNSWDLSESAALQFNKQAQRIRKQADTLYKNMKELFTTPAGLSFFEYFSERVLEFKKVTAKLTSDEILEMVHEPIEMSAPTQLTTKTPPATRDEESAPVTEDDNTKKKNTNTPTKGKKPNGTQAKPPLKRQSSRKQQLEEKETTKDTEEVPEDKSNEKPEESKDTNTEENITEEKTPETATEETKEQTENTETEKETETKEKSPSPVKESEKSPKKSEEKPQKTEEKVEEVKEKEKEKPDVDEPRAKRTREASFIIN</sequence>
<feature type="region of interest" description="Disordered" evidence="1">
    <location>
        <begin position="401"/>
        <end position="585"/>
    </location>
</feature>
<dbReference type="InParanoid" id="A0A194R567"/>
<evidence type="ECO:0000313" key="3">
    <source>
        <dbReference type="EMBL" id="KPJ11006.1"/>
    </source>
</evidence>
<accession>A0A194R567</accession>
<dbReference type="InterPro" id="IPR035441">
    <property type="entry name" value="TFIIS/LEDGF_dom_sf"/>
</dbReference>
<dbReference type="Pfam" id="PF11467">
    <property type="entry name" value="LEDGF"/>
    <property type="match status" value="1"/>
</dbReference>
<protein>
    <recommendedName>
        <fullName evidence="2">Lens epithelium-derived growth factor integrase-binding domain-containing protein</fullName>
    </recommendedName>
</protein>
<dbReference type="InterPro" id="IPR036218">
    <property type="entry name" value="HIVI-bd_sf"/>
</dbReference>
<feature type="domain" description="Lens epithelium-derived growth factor integrase-binding" evidence="2">
    <location>
        <begin position="268"/>
        <end position="385"/>
    </location>
</feature>
<keyword evidence="4" id="KW-1185">Reference proteome</keyword>
<dbReference type="EMBL" id="KQ460890">
    <property type="protein sequence ID" value="KPJ11006.1"/>
    <property type="molecule type" value="Genomic_DNA"/>
</dbReference>
<dbReference type="Proteomes" id="UP000053240">
    <property type="component" value="Unassembled WGS sequence"/>
</dbReference>
<gene>
    <name evidence="3" type="ORF">RR48_10186</name>
</gene>